<feature type="coiled-coil region" evidence="1">
    <location>
        <begin position="13"/>
        <end position="47"/>
    </location>
</feature>
<dbReference type="RefSeq" id="WP_048044077.1">
    <property type="nucleotide sequence ID" value="NZ_CP009511.1"/>
</dbReference>
<evidence type="ECO:0000256" key="1">
    <source>
        <dbReference type="SAM" id="Coils"/>
    </source>
</evidence>
<keyword evidence="1" id="KW-0175">Coiled coil</keyword>
<dbReference type="EMBL" id="CP009511">
    <property type="protein sequence ID" value="AKB62666.1"/>
    <property type="molecule type" value="Genomic_DNA"/>
</dbReference>
<name>A0A0E3LT02_METMZ</name>
<gene>
    <name evidence="2" type="ORF">MSMAP_2681</name>
</gene>
<evidence type="ECO:0000313" key="2">
    <source>
        <dbReference type="EMBL" id="AKB62666.1"/>
    </source>
</evidence>
<organism evidence="2 3">
    <name type="scientific">Methanosarcina mazei SarPi</name>
    <dbReference type="NCBI Taxonomy" id="1434115"/>
    <lineage>
        <taxon>Archaea</taxon>
        <taxon>Methanobacteriati</taxon>
        <taxon>Methanobacteriota</taxon>
        <taxon>Stenosarchaea group</taxon>
        <taxon>Methanomicrobia</taxon>
        <taxon>Methanosarcinales</taxon>
        <taxon>Methanosarcinaceae</taxon>
        <taxon>Methanosarcina</taxon>
    </lineage>
</organism>
<evidence type="ECO:0000313" key="3">
    <source>
        <dbReference type="Proteomes" id="UP000033116"/>
    </source>
</evidence>
<accession>A0A0E3LT02</accession>
<dbReference type="GeneID" id="24865974"/>
<dbReference type="HOGENOM" id="CLU_2044456_0_0_2"/>
<protein>
    <submittedName>
        <fullName evidence="2">Uncharacterized protein</fullName>
    </submittedName>
</protein>
<sequence length="121" mass="13997">MSESTEQNILSRLTALEQKMSNLDNTSNALIDELESLQAVSRELKIESFVDKLNEYLEDVVNIKEDLSCKISDEIENEQMKRMIETRIKTIPDDIESLKNEYSDLRGKLAELRDEISKSKK</sequence>
<reference evidence="2 3" key="1">
    <citation type="submission" date="2014-07" db="EMBL/GenBank/DDBJ databases">
        <title>Methanogenic archaea and the global carbon cycle.</title>
        <authorList>
            <person name="Henriksen J.R."/>
            <person name="Luke J."/>
            <person name="Reinhart S."/>
            <person name="Benedict M.N."/>
            <person name="Youngblut N.D."/>
            <person name="Metcalf M.E."/>
            <person name="Whitaker R.J."/>
            <person name="Metcalf W.W."/>
        </authorList>
    </citation>
    <scope>NUCLEOTIDE SEQUENCE [LARGE SCALE GENOMIC DNA]</scope>
    <source>
        <strain evidence="2 3">SarPi</strain>
    </source>
</reference>
<dbReference type="Proteomes" id="UP000033116">
    <property type="component" value="Chromosome"/>
</dbReference>
<dbReference type="AlphaFoldDB" id="A0A0E3LT02"/>
<dbReference type="PATRIC" id="fig|1434115.4.peg.3418"/>
<proteinExistence type="predicted"/>